<feature type="region of interest" description="Disordered" evidence="1">
    <location>
        <begin position="1"/>
        <end position="72"/>
    </location>
</feature>
<dbReference type="AlphaFoldDB" id="A0A5N6PD41"/>
<protein>
    <recommendedName>
        <fullName evidence="4">DC1 domain-containing protein</fullName>
    </recommendedName>
</protein>
<evidence type="ECO:0000256" key="1">
    <source>
        <dbReference type="SAM" id="MobiDB-lite"/>
    </source>
</evidence>
<feature type="compositionally biased region" description="Polar residues" evidence="1">
    <location>
        <begin position="30"/>
        <end position="39"/>
    </location>
</feature>
<dbReference type="InterPro" id="IPR046349">
    <property type="entry name" value="C1-like_sf"/>
</dbReference>
<dbReference type="PANTHER" id="PTHR46477:SF5">
    <property type="entry name" value="PHORBOL-ESTER_DAG-TYPE DOMAIN-CONTAINING PROTEIN"/>
    <property type="match status" value="1"/>
</dbReference>
<dbReference type="OrthoDB" id="1480693at2759"/>
<evidence type="ECO:0008006" key="4">
    <source>
        <dbReference type="Google" id="ProtNLM"/>
    </source>
</evidence>
<organism evidence="2 3">
    <name type="scientific">Mikania micrantha</name>
    <name type="common">bitter vine</name>
    <dbReference type="NCBI Taxonomy" id="192012"/>
    <lineage>
        <taxon>Eukaryota</taxon>
        <taxon>Viridiplantae</taxon>
        <taxon>Streptophyta</taxon>
        <taxon>Embryophyta</taxon>
        <taxon>Tracheophyta</taxon>
        <taxon>Spermatophyta</taxon>
        <taxon>Magnoliopsida</taxon>
        <taxon>eudicotyledons</taxon>
        <taxon>Gunneridae</taxon>
        <taxon>Pentapetalae</taxon>
        <taxon>asterids</taxon>
        <taxon>campanulids</taxon>
        <taxon>Asterales</taxon>
        <taxon>Asteraceae</taxon>
        <taxon>Asteroideae</taxon>
        <taxon>Heliantheae alliance</taxon>
        <taxon>Eupatorieae</taxon>
        <taxon>Mikania</taxon>
    </lineage>
</organism>
<evidence type="ECO:0000313" key="2">
    <source>
        <dbReference type="EMBL" id="KAD6119422.1"/>
    </source>
</evidence>
<dbReference type="Proteomes" id="UP000326396">
    <property type="component" value="Linkage Group LG13"/>
</dbReference>
<feature type="compositionally biased region" description="Polar residues" evidence="1">
    <location>
        <begin position="51"/>
        <end position="67"/>
    </location>
</feature>
<dbReference type="EMBL" id="SZYD01000005">
    <property type="protein sequence ID" value="KAD6119422.1"/>
    <property type="molecule type" value="Genomic_DNA"/>
</dbReference>
<accession>A0A5N6PD41</accession>
<dbReference type="PANTHER" id="PTHR46477">
    <property type="entry name" value="CYSTEINE/HISTIDINE-RICH C1 DOMAIN FAMILY PROTEIN"/>
    <property type="match status" value="1"/>
</dbReference>
<sequence length="294" mass="32837">MSESGSTEDVAVSVDDQTVSLDIEKEDPIVQTSKSSSSEDVAPPVEDNETSSRLGTGTSNSRPTHLTSHGEHEMTLKVGNLSPYECSGCKESGIGDRFICDVKGCPYILHPDCRSHVEEATHEFLKGSTFRFFEEHSNTEIRSCVACGQDIKGYFYHCDATKKSAHPCCLNLKNTIRVGSMKFLLCEKLISPCFYCNQNENMLGKSWCYSTKRKDSQVHVLCMKDMIHSCLKGKDTTAEIGCYDKTKILLNMMIEFLKLFTAHLKRLDKLLKPVKKLLGFDSSCCRQEGCCNCC</sequence>
<proteinExistence type="predicted"/>
<evidence type="ECO:0000313" key="3">
    <source>
        <dbReference type="Proteomes" id="UP000326396"/>
    </source>
</evidence>
<dbReference type="SUPFAM" id="SSF57889">
    <property type="entry name" value="Cysteine-rich domain"/>
    <property type="match status" value="2"/>
</dbReference>
<reference evidence="2 3" key="1">
    <citation type="submission" date="2019-05" db="EMBL/GenBank/DDBJ databases">
        <title>Mikania micrantha, genome provides insights into the molecular mechanism of rapid growth.</title>
        <authorList>
            <person name="Liu B."/>
        </authorList>
    </citation>
    <scope>NUCLEOTIDE SEQUENCE [LARGE SCALE GENOMIC DNA]</scope>
    <source>
        <strain evidence="2">NLD-2019</strain>
        <tissue evidence="2">Leaf</tissue>
    </source>
</reference>
<gene>
    <name evidence="2" type="ORF">E3N88_10693</name>
</gene>
<keyword evidence="3" id="KW-1185">Reference proteome</keyword>
<name>A0A5N6PD41_9ASTR</name>
<comment type="caution">
    <text evidence="2">The sequence shown here is derived from an EMBL/GenBank/DDBJ whole genome shotgun (WGS) entry which is preliminary data.</text>
</comment>